<keyword evidence="8" id="KW-1185">Reference proteome</keyword>
<comment type="subcellular location">
    <subcellularLocation>
        <location evidence="1">Membrane</location>
        <topology evidence="1">Multi-pass membrane protein</topology>
    </subcellularLocation>
</comment>
<feature type="transmembrane region" description="Helical" evidence="5">
    <location>
        <begin position="86"/>
        <end position="106"/>
    </location>
</feature>
<keyword evidence="2 5" id="KW-0812">Transmembrane</keyword>
<dbReference type="Proteomes" id="UP001501411">
    <property type="component" value="Unassembled WGS sequence"/>
</dbReference>
<dbReference type="PANTHER" id="PTHR37422">
    <property type="entry name" value="TEICHURONIC ACID BIOSYNTHESIS PROTEIN TUAE"/>
    <property type="match status" value="1"/>
</dbReference>
<dbReference type="EMBL" id="BAABIQ010000003">
    <property type="protein sequence ID" value="GAA4779709.1"/>
    <property type="molecule type" value="Genomic_DNA"/>
</dbReference>
<feature type="transmembrane region" description="Helical" evidence="5">
    <location>
        <begin position="148"/>
        <end position="166"/>
    </location>
</feature>
<evidence type="ECO:0000256" key="2">
    <source>
        <dbReference type="ARBA" id="ARBA00022692"/>
    </source>
</evidence>
<keyword evidence="4 5" id="KW-0472">Membrane</keyword>
<reference evidence="8" key="1">
    <citation type="journal article" date="2019" name="Int. J. Syst. Evol. Microbiol.">
        <title>The Global Catalogue of Microorganisms (GCM) 10K type strain sequencing project: providing services to taxonomists for standard genome sequencing and annotation.</title>
        <authorList>
            <consortium name="The Broad Institute Genomics Platform"/>
            <consortium name="The Broad Institute Genome Sequencing Center for Infectious Disease"/>
            <person name="Wu L."/>
            <person name="Ma J."/>
        </authorList>
    </citation>
    <scope>NUCLEOTIDE SEQUENCE [LARGE SCALE GENOMIC DNA]</scope>
    <source>
        <strain evidence="8">JCM 18200</strain>
    </source>
</reference>
<keyword evidence="3 5" id="KW-1133">Transmembrane helix</keyword>
<sequence>MPNVPIKHWFGNNLIKVAIIALGILMAVSFGFFIKSENLVLAFLPFLLVLTAVYLILIFKYPVFGLYLTMVYCFLLALLSREIGGIQYGIGVEILLLLTWLATLFYAKINWPLIKLDLVWLLAVWFIISVLEIANPSGASIMGWVQEVRSTALYPLLIVPLALLLIDNKEKVNWALFFVIGMSTLASLNGIKQLYIGPSAGEQRFLDEGGALTHVLFGQLRVFSFYTDAGQFGASQAHICMLCVVLAFCRTKWWKKVLLLLCAALLFYGMLISGTRGALFALLVAAFFALLLSKNYKILLVGGILVLGFVGMLKFTYLGNSNYQIYRLRTAVDPQDASLNIRIQNQAILRDYLKSKPFGDGLGVIGTWGKEYNADKFLSTVEPDSYWVKVWAMYGIVGLTIWFSIMMYILGKCCGIVWMIKDYDLRIKSIALTAGTAGILFCSYGNEVMNAMPSAIILCVSWAVVFKMPWLENPDT</sequence>
<feature type="transmembrane region" description="Helical" evidence="5">
    <location>
        <begin position="298"/>
        <end position="318"/>
    </location>
</feature>
<name>A0ABP9AEK5_9SPHI</name>
<feature type="transmembrane region" description="Helical" evidence="5">
    <location>
        <begin position="229"/>
        <end position="248"/>
    </location>
</feature>
<evidence type="ECO:0000259" key="6">
    <source>
        <dbReference type="Pfam" id="PF04932"/>
    </source>
</evidence>
<feature type="transmembrane region" description="Helical" evidence="5">
    <location>
        <begin position="391"/>
        <end position="410"/>
    </location>
</feature>
<feature type="transmembrane region" description="Helical" evidence="5">
    <location>
        <begin position="118"/>
        <end position="136"/>
    </location>
</feature>
<organism evidence="7 8">
    <name type="scientific">Olivibacter ginsenosidimutans</name>
    <dbReference type="NCBI Taxonomy" id="1176537"/>
    <lineage>
        <taxon>Bacteria</taxon>
        <taxon>Pseudomonadati</taxon>
        <taxon>Bacteroidota</taxon>
        <taxon>Sphingobacteriia</taxon>
        <taxon>Sphingobacteriales</taxon>
        <taxon>Sphingobacteriaceae</taxon>
        <taxon>Olivibacter</taxon>
    </lineage>
</organism>
<feature type="transmembrane region" description="Helical" evidence="5">
    <location>
        <begin position="452"/>
        <end position="471"/>
    </location>
</feature>
<evidence type="ECO:0000256" key="5">
    <source>
        <dbReference type="SAM" id="Phobius"/>
    </source>
</evidence>
<evidence type="ECO:0000256" key="4">
    <source>
        <dbReference type="ARBA" id="ARBA00023136"/>
    </source>
</evidence>
<dbReference type="Pfam" id="PF04932">
    <property type="entry name" value="Wzy_C"/>
    <property type="match status" value="1"/>
</dbReference>
<evidence type="ECO:0000313" key="8">
    <source>
        <dbReference type="Proteomes" id="UP001501411"/>
    </source>
</evidence>
<feature type="transmembrane region" description="Helical" evidence="5">
    <location>
        <begin position="40"/>
        <end position="57"/>
    </location>
</feature>
<protein>
    <submittedName>
        <fullName evidence="7">O-antigen ligase family protein</fullName>
    </submittedName>
</protein>
<evidence type="ECO:0000313" key="7">
    <source>
        <dbReference type="EMBL" id="GAA4779709.1"/>
    </source>
</evidence>
<feature type="transmembrane region" description="Helical" evidence="5">
    <location>
        <begin position="64"/>
        <end position="80"/>
    </location>
</feature>
<comment type="caution">
    <text evidence="7">The sequence shown here is derived from an EMBL/GenBank/DDBJ whole genome shotgun (WGS) entry which is preliminary data.</text>
</comment>
<evidence type="ECO:0000256" key="3">
    <source>
        <dbReference type="ARBA" id="ARBA00022989"/>
    </source>
</evidence>
<dbReference type="GO" id="GO:0016874">
    <property type="term" value="F:ligase activity"/>
    <property type="evidence" value="ECO:0007669"/>
    <property type="project" value="UniProtKB-KW"/>
</dbReference>
<dbReference type="InterPro" id="IPR007016">
    <property type="entry name" value="O-antigen_ligase-rel_domated"/>
</dbReference>
<keyword evidence="7" id="KW-0436">Ligase</keyword>
<dbReference type="InterPro" id="IPR051533">
    <property type="entry name" value="WaaL-like"/>
</dbReference>
<proteinExistence type="predicted"/>
<dbReference type="PANTHER" id="PTHR37422:SF13">
    <property type="entry name" value="LIPOPOLYSACCHARIDE BIOSYNTHESIS PROTEIN PA4999-RELATED"/>
    <property type="match status" value="1"/>
</dbReference>
<feature type="transmembrane region" description="Helical" evidence="5">
    <location>
        <begin position="277"/>
        <end position="293"/>
    </location>
</feature>
<gene>
    <name evidence="7" type="ORF">GCM10023231_03130</name>
</gene>
<accession>A0ABP9AEK5</accession>
<feature type="transmembrane region" description="Helical" evidence="5">
    <location>
        <begin position="173"/>
        <end position="191"/>
    </location>
</feature>
<feature type="domain" description="O-antigen ligase-related" evidence="6">
    <location>
        <begin position="262"/>
        <end position="403"/>
    </location>
</feature>
<feature type="transmembrane region" description="Helical" evidence="5">
    <location>
        <begin position="14"/>
        <end position="34"/>
    </location>
</feature>
<evidence type="ECO:0000256" key="1">
    <source>
        <dbReference type="ARBA" id="ARBA00004141"/>
    </source>
</evidence>